<dbReference type="KEGG" id="fcy:FRACYDRAFT_250752"/>
<accession>A0A1E7EP40</accession>
<evidence type="ECO:0000313" key="1">
    <source>
        <dbReference type="EMBL" id="OEU07728.1"/>
    </source>
</evidence>
<dbReference type="AlphaFoldDB" id="A0A1E7EP40"/>
<dbReference type="OrthoDB" id="45254at2759"/>
<dbReference type="EMBL" id="KV784384">
    <property type="protein sequence ID" value="OEU07728.1"/>
    <property type="molecule type" value="Genomic_DNA"/>
</dbReference>
<organism evidence="1 2">
    <name type="scientific">Fragilariopsis cylindrus CCMP1102</name>
    <dbReference type="NCBI Taxonomy" id="635003"/>
    <lineage>
        <taxon>Eukaryota</taxon>
        <taxon>Sar</taxon>
        <taxon>Stramenopiles</taxon>
        <taxon>Ochrophyta</taxon>
        <taxon>Bacillariophyta</taxon>
        <taxon>Bacillariophyceae</taxon>
        <taxon>Bacillariophycidae</taxon>
        <taxon>Bacillariales</taxon>
        <taxon>Bacillariaceae</taxon>
        <taxon>Fragilariopsis</taxon>
    </lineage>
</organism>
<keyword evidence="2" id="KW-1185">Reference proteome</keyword>
<protein>
    <recommendedName>
        <fullName evidence="3">Exostosin GT47 domain-containing protein</fullName>
    </recommendedName>
</protein>
<evidence type="ECO:0008006" key="3">
    <source>
        <dbReference type="Google" id="ProtNLM"/>
    </source>
</evidence>
<reference evidence="1 2" key="1">
    <citation type="submission" date="2016-09" db="EMBL/GenBank/DDBJ databases">
        <title>Extensive genetic diversity and differential bi-allelic expression allows diatom success in the polar Southern Ocean.</title>
        <authorList>
            <consortium name="DOE Joint Genome Institute"/>
            <person name="Mock T."/>
            <person name="Otillar R.P."/>
            <person name="Strauss J."/>
            <person name="Dupont C."/>
            <person name="Frickenhaus S."/>
            <person name="Maumus F."/>
            <person name="Mcmullan M."/>
            <person name="Sanges R."/>
            <person name="Schmutz J."/>
            <person name="Toseland A."/>
            <person name="Valas R."/>
            <person name="Veluchamy A."/>
            <person name="Ward B.J."/>
            <person name="Allen A."/>
            <person name="Barry K."/>
            <person name="Falciatore A."/>
            <person name="Ferrante M."/>
            <person name="Fortunato A.E."/>
            <person name="Gloeckner G."/>
            <person name="Gruber A."/>
            <person name="Hipkin R."/>
            <person name="Janech M."/>
            <person name="Kroth P."/>
            <person name="Leese F."/>
            <person name="Lindquist E."/>
            <person name="Lyon B.R."/>
            <person name="Martin J."/>
            <person name="Mayer C."/>
            <person name="Parker M."/>
            <person name="Quesneville H."/>
            <person name="Raymond J."/>
            <person name="Uhlig C."/>
            <person name="Valentin K.U."/>
            <person name="Worden A.Z."/>
            <person name="Armbrust E.V."/>
            <person name="Bowler C."/>
            <person name="Green B."/>
            <person name="Moulton V."/>
            <person name="Van Oosterhout C."/>
            <person name="Grigoriev I."/>
        </authorList>
    </citation>
    <scope>NUCLEOTIDE SEQUENCE [LARGE SCALE GENOMIC DNA]</scope>
    <source>
        <strain evidence="1 2">CCMP1102</strain>
    </source>
</reference>
<proteinExistence type="predicted"/>
<name>A0A1E7EP40_9STRA</name>
<dbReference type="Proteomes" id="UP000095751">
    <property type="component" value="Unassembled WGS sequence"/>
</dbReference>
<sequence>MAPGDTLYVSHSKLQEWAQDFLPHIETDFVLINTPFPMGYPDWVESIAPNITNHPNMMGWFCHNIGNYTGGQHYHAKVHPFPLGLKGNMGVGGKKVITARNPVPTYREAFLKSFKETIPKTRKVYQGFLGRTTDSRKAVPKSRNLPYGEFLNELAKSKYVISPDGDHPDCHRHYEAIGLGAVPITELDPFLYRHLKEGPVVYRNTNWNVTWLEETLPETNAVNRNLVFEEYWMEYIERAVGRPLQWWDKLKSQKIRLVDFAEGNSSYYSL</sequence>
<gene>
    <name evidence="1" type="ORF">FRACYDRAFT_250752</name>
</gene>
<dbReference type="InParanoid" id="A0A1E7EP40"/>
<evidence type="ECO:0000313" key="2">
    <source>
        <dbReference type="Proteomes" id="UP000095751"/>
    </source>
</evidence>